<evidence type="ECO:0000256" key="12">
    <source>
        <dbReference type="PIRSR" id="PIRSR000018-51"/>
    </source>
</evidence>
<dbReference type="PANTHER" id="PTHR35008">
    <property type="entry name" value="BLL4482 PROTEIN-RELATED"/>
    <property type="match status" value="1"/>
</dbReference>
<dbReference type="PANTHER" id="PTHR35008:SF8">
    <property type="entry name" value="ALCOHOL DEHYDROGENASE CYTOCHROME C SUBUNIT"/>
    <property type="match status" value="1"/>
</dbReference>
<evidence type="ECO:0000313" key="14">
    <source>
        <dbReference type="EMBL" id="MCW3709816.1"/>
    </source>
</evidence>
<feature type="domain" description="Cytochrome c" evidence="13">
    <location>
        <begin position="199"/>
        <end position="312"/>
    </location>
</feature>
<protein>
    <submittedName>
        <fullName evidence="14">Cytochrome c</fullName>
    </submittedName>
</protein>
<feature type="domain" description="Cytochrome c" evidence="13">
    <location>
        <begin position="52"/>
        <end position="155"/>
    </location>
</feature>
<dbReference type="InterPro" id="IPR008168">
    <property type="entry name" value="Cyt_C_IC"/>
</dbReference>
<dbReference type="GO" id="GO:0005886">
    <property type="term" value="C:plasma membrane"/>
    <property type="evidence" value="ECO:0007669"/>
    <property type="project" value="UniProtKB-SubCell"/>
</dbReference>
<dbReference type="InterPro" id="IPR036909">
    <property type="entry name" value="Cyt_c-like_dom_sf"/>
</dbReference>
<keyword evidence="6" id="KW-0732">Signal</keyword>
<sequence length="450" mass="48052">MMTKVKITISIAYIVALLVSMGIAYTTAHTSESGRVDMLGNALPEPGPARARLIAQGKYVAIVADCAGCHTSRNGASFAGGLGIDTPVGRIYSTNITPDAATGIGRYTLDDFDRAVRRGIGKRGDSLYPAMPYVSFSRMTARDVKALYAYLMLGVPAVARPNRRADIPWPLSMRWPLSLWRTLFAPDITTSSAAPLSNALIARGRYLVEGPAHCGACHTPRGIAFQEKALTGDDARFLSGGVINGYLAKNLRSDRHDGLGGWCVADIVDFLKTGSTHRTAAFGDMKDVIERSTQRMTDSDLVAIASYLKTLSPADTNAGATDRDAPAAGDIDNGRLTYRDNCAACHRTDGTGYGGTFPDLVGNTVVNSNDATSMIHLVLAGGSVPRTRLAPTVYGMPGFADRLTDRDIADVLSYIRANWGNHAPGVDASQVSAMRARLKAAPQPARRENR</sequence>
<dbReference type="PIRSF" id="PIRSF000018">
    <property type="entry name" value="Mb_ADH_cyt_c"/>
    <property type="match status" value="1"/>
</dbReference>
<reference evidence="14 15" key="1">
    <citation type="journal article" date="2017" name="Front. Microbiol.">
        <title>Genomics reveals a unique clone of Burkholderia cenocepacia harbouring an actively excising novel genomic island.</title>
        <authorList>
            <person name="Patil P."/>
            <person name="Mali S."/>
            <person name="Midha S."/>
            <person name="Gautam V."/>
            <person name="Dash L."/>
            <person name="Kumar S."/>
            <person name="Shastri J."/>
            <person name="Singhal L."/>
            <person name="Patil P.B."/>
        </authorList>
    </citation>
    <scope>NUCLEOTIDE SEQUENCE [LARGE SCALE GENOMIC DNA]</scope>
    <source>
        <strain evidence="14 15">BC-19</strain>
    </source>
</reference>
<dbReference type="InterPro" id="IPR051459">
    <property type="entry name" value="Cytochrome_c-type_DH"/>
</dbReference>
<comment type="caution">
    <text evidence="14">The sequence shown here is derived from an EMBL/GenBank/DDBJ whole genome shotgun (WGS) entry which is preliminary data.</text>
</comment>
<dbReference type="Proteomes" id="UP000191686">
    <property type="component" value="Unassembled WGS sequence"/>
</dbReference>
<evidence type="ECO:0000256" key="5">
    <source>
        <dbReference type="ARBA" id="ARBA00022723"/>
    </source>
</evidence>
<evidence type="ECO:0000256" key="2">
    <source>
        <dbReference type="ARBA" id="ARBA00022448"/>
    </source>
</evidence>
<feature type="binding site" description="covalent" evidence="11">
    <location>
        <position position="214"/>
    </location>
    <ligand>
        <name>heme c</name>
        <dbReference type="ChEBI" id="CHEBI:61717"/>
        <label>2</label>
    </ligand>
</feature>
<dbReference type="InterPro" id="IPR009056">
    <property type="entry name" value="Cyt_c-like_dom"/>
</dbReference>
<dbReference type="RefSeq" id="WP_080322559.1">
    <property type="nucleotide sequence ID" value="NZ_CAJPGF010000018.1"/>
</dbReference>
<dbReference type="Gene3D" id="1.10.760.10">
    <property type="entry name" value="Cytochrome c-like domain"/>
    <property type="match status" value="3"/>
</dbReference>
<evidence type="ECO:0000256" key="1">
    <source>
        <dbReference type="ARBA" id="ARBA00004236"/>
    </source>
</evidence>
<keyword evidence="5 12" id="KW-0479">Metal-binding</keyword>
<dbReference type="EMBL" id="JYMX02000001">
    <property type="protein sequence ID" value="MCW3709816.1"/>
    <property type="molecule type" value="Genomic_DNA"/>
</dbReference>
<feature type="binding site" description="covalent" evidence="11">
    <location>
        <position position="342"/>
    </location>
    <ligand>
        <name>heme c</name>
        <dbReference type="ChEBI" id="CHEBI:61717"/>
        <label>3</label>
    </ligand>
</feature>
<evidence type="ECO:0000256" key="9">
    <source>
        <dbReference type="ARBA" id="ARBA00023004"/>
    </source>
</evidence>
<dbReference type="PRINTS" id="PR00605">
    <property type="entry name" value="CYTCHROMECIC"/>
</dbReference>
<feature type="binding site" description="covalent" evidence="11">
    <location>
        <position position="217"/>
    </location>
    <ligand>
        <name>heme c</name>
        <dbReference type="ChEBI" id="CHEBI:61717"/>
        <label>2</label>
    </ligand>
</feature>
<dbReference type="InterPro" id="IPR014353">
    <property type="entry name" value="Membr-bd_ADH_cyt_c"/>
</dbReference>
<keyword evidence="7" id="KW-0677">Repeat</keyword>
<reference evidence="14 15" key="2">
    <citation type="journal article" date="2017" name="Front. Microbiol.">
        <title>Genomics Reveals a Unique Clone of Burkholderia cenocepacia Harboring an Actively Excising Novel Genomic Island.</title>
        <authorList>
            <person name="Patil P.P."/>
            <person name="Mali S."/>
            <person name="Midha S."/>
            <person name="Gautam V."/>
            <person name="Dash L."/>
            <person name="Kumar S."/>
            <person name="Shastri J."/>
            <person name="Singhal L."/>
            <person name="Patil P.B."/>
        </authorList>
    </citation>
    <scope>NUCLEOTIDE SEQUENCE [LARGE SCALE GENOMIC DNA]</scope>
    <source>
        <strain evidence="14 15">BC-19</strain>
    </source>
</reference>
<keyword evidence="2" id="KW-0813">Transport</keyword>
<keyword evidence="8" id="KW-0249">Electron transport</keyword>
<keyword evidence="3" id="KW-1003">Cell membrane</keyword>
<dbReference type="AlphaFoldDB" id="A0ABD4U6U4"/>
<feature type="binding site" description="axial binding residue" evidence="12">
    <location>
        <position position="218"/>
    </location>
    <ligand>
        <name>heme c</name>
        <dbReference type="ChEBI" id="CHEBI:61717"/>
        <label>2</label>
    </ligand>
    <ligandPart>
        <name>Fe</name>
        <dbReference type="ChEBI" id="CHEBI:18248"/>
    </ligandPart>
</feature>
<evidence type="ECO:0000256" key="3">
    <source>
        <dbReference type="ARBA" id="ARBA00022475"/>
    </source>
</evidence>
<gene>
    <name evidence="14" type="ORF">UE95_000840</name>
</gene>
<evidence type="ECO:0000259" key="13">
    <source>
        <dbReference type="PROSITE" id="PS51007"/>
    </source>
</evidence>
<evidence type="ECO:0000313" key="15">
    <source>
        <dbReference type="Proteomes" id="UP000191686"/>
    </source>
</evidence>
<comment type="subcellular location">
    <subcellularLocation>
        <location evidence="1">Cell membrane</location>
    </subcellularLocation>
</comment>
<evidence type="ECO:0000256" key="10">
    <source>
        <dbReference type="ARBA" id="ARBA00023136"/>
    </source>
</evidence>
<accession>A0ABD4U6U4</accession>
<evidence type="ECO:0000256" key="4">
    <source>
        <dbReference type="ARBA" id="ARBA00022617"/>
    </source>
</evidence>
<feature type="binding site" description="covalent" evidence="11">
    <location>
        <position position="66"/>
    </location>
    <ligand>
        <name>heme c</name>
        <dbReference type="ChEBI" id="CHEBI:61717"/>
        <label>1</label>
    </ligand>
</feature>
<name>A0ABD4U6U4_9BURK</name>
<evidence type="ECO:0000256" key="7">
    <source>
        <dbReference type="ARBA" id="ARBA00022737"/>
    </source>
</evidence>
<dbReference type="GO" id="GO:0046872">
    <property type="term" value="F:metal ion binding"/>
    <property type="evidence" value="ECO:0007669"/>
    <property type="project" value="UniProtKB-KW"/>
</dbReference>
<dbReference type="SUPFAM" id="SSF46626">
    <property type="entry name" value="Cytochrome c"/>
    <property type="match status" value="3"/>
</dbReference>
<keyword evidence="10" id="KW-0472">Membrane</keyword>
<feature type="binding site" description="covalent" evidence="11">
    <location>
        <position position="69"/>
    </location>
    <ligand>
        <name>heme c</name>
        <dbReference type="ChEBI" id="CHEBI:61717"/>
        <label>1</label>
    </ligand>
</feature>
<dbReference type="Pfam" id="PF00034">
    <property type="entry name" value="Cytochrom_C"/>
    <property type="match status" value="1"/>
</dbReference>
<comment type="cofactor">
    <cofactor evidence="11">
        <name>heme c</name>
        <dbReference type="ChEBI" id="CHEBI:61717"/>
    </cofactor>
    <text evidence="11">Binds 3 heme c groups covalently per subunit.</text>
</comment>
<dbReference type="PROSITE" id="PS51007">
    <property type="entry name" value="CYTC"/>
    <property type="match status" value="3"/>
</dbReference>
<proteinExistence type="predicted"/>
<evidence type="ECO:0000256" key="8">
    <source>
        <dbReference type="ARBA" id="ARBA00022982"/>
    </source>
</evidence>
<evidence type="ECO:0000256" key="6">
    <source>
        <dbReference type="ARBA" id="ARBA00022729"/>
    </source>
</evidence>
<organism evidence="14 15">
    <name type="scientific">Burkholderia cenocepacia</name>
    <dbReference type="NCBI Taxonomy" id="95486"/>
    <lineage>
        <taxon>Bacteria</taxon>
        <taxon>Pseudomonadati</taxon>
        <taxon>Pseudomonadota</taxon>
        <taxon>Betaproteobacteria</taxon>
        <taxon>Burkholderiales</taxon>
        <taxon>Burkholderiaceae</taxon>
        <taxon>Burkholderia</taxon>
        <taxon>Burkholderia cepacia complex</taxon>
    </lineage>
</organism>
<feature type="binding site" description="covalent" evidence="11">
    <location>
        <position position="345"/>
    </location>
    <ligand>
        <name>heme c</name>
        <dbReference type="ChEBI" id="CHEBI:61717"/>
        <label>3</label>
    </ligand>
</feature>
<keyword evidence="9 12" id="KW-0408">Iron</keyword>
<feature type="binding site" description="axial binding residue" evidence="12">
    <location>
        <position position="70"/>
    </location>
    <ligand>
        <name>heme c</name>
        <dbReference type="ChEBI" id="CHEBI:61717"/>
        <label>1</label>
    </ligand>
    <ligandPart>
        <name>Fe</name>
        <dbReference type="ChEBI" id="CHEBI:18248"/>
    </ligandPart>
</feature>
<evidence type="ECO:0000256" key="11">
    <source>
        <dbReference type="PIRSR" id="PIRSR000018-50"/>
    </source>
</evidence>
<feature type="domain" description="Cytochrome c" evidence="13">
    <location>
        <begin position="329"/>
        <end position="419"/>
    </location>
</feature>
<feature type="binding site" description="axial binding residue" evidence="12">
    <location>
        <position position="346"/>
    </location>
    <ligand>
        <name>heme c</name>
        <dbReference type="ChEBI" id="CHEBI:61717"/>
        <label>3</label>
    </ligand>
    <ligandPart>
        <name>Fe</name>
        <dbReference type="ChEBI" id="CHEBI:18248"/>
    </ligandPart>
</feature>
<keyword evidence="4 11" id="KW-0349">Heme</keyword>